<dbReference type="EMBL" id="JABRWJ010000008">
    <property type="protein sequence ID" value="NRF70369.1"/>
    <property type="molecule type" value="Genomic_DNA"/>
</dbReference>
<evidence type="ECO:0000313" key="2">
    <source>
        <dbReference type="Proteomes" id="UP000737171"/>
    </source>
</evidence>
<reference evidence="1 2" key="1">
    <citation type="submission" date="2020-05" db="EMBL/GenBank/DDBJ databases">
        <title>Aquincola sp. isolate from soil.</title>
        <authorList>
            <person name="Han J."/>
            <person name="Kim D.-U."/>
        </authorList>
    </citation>
    <scope>NUCLEOTIDE SEQUENCE [LARGE SCALE GENOMIC DNA]</scope>
    <source>
        <strain evidence="1 2">S2</strain>
    </source>
</reference>
<evidence type="ECO:0000313" key="1">
    <source>
        <dbReference type="EMBL" id="NRF70369.1"/>
    </source>
</evidence>
<gene>
    <name evidence="1" type="ORF">HLB44_25495</name>
</gene>
<accession>A0ABX2ENW4</accession>
<keyword evidence="2" id="KW-1185">Reference proteome</keyword>
<evidence type="ECO:0008006" key="3">
    <source>
        <dbReference type="Google" id="ProtNLM"/>
    </source>
</evidence>
<dbReference type="RefSeq" id="WP_173129280.1">
    <property type="nucleotide sequence ID" value="NZ_JABRWJ010000008.1"/>
</dbReference>
<comment type="caution">
    <text evidence="1">The sequence shown here is derived from an EMBL/GenBank/DDBJ whole genome shotgun (WGS) entry which is preliminary data.</text>
</comment>
<protein>
    <recommendedName>
        <fullName evidence="3">Swt1-like HEPN domain-containing protein</fullName>
    </recommendedName>
</protein>
<sequence length="394" mass="44771">MAMDWKAAQVTDGMVKVPGSWLHLYYYEALNILFRFENALRLFVYVVLKDSLGKDWDSASIGGAGTIRSETKKRIAQANDHGYVGEVVTSPMLFLSSGDLTTIMLHESYWKHFAPYFRAKQGVIQTKLAEINTVRNSLAHFRPIRQDDVELIKQTTKHVLLEVQACLGRISGIRNVVPTNSDREWYKQIKPIGNPHFATNIFSSPDEKWIRIRVTQRCTVLRNHMYSDRDYLTSRVTTLRTAQVVKHFEKIRDACIFISDGHTSSEVRGDAPIVQRSINIVFSEPTLTAKVIDISQSLKDMALQVEQETELVKQDNLARGELIEAKEVSASLQKAASFGNEYWVVDTRKLGTDLSEIDSVEYWGAMGDYGTDYVTEAEKYPWMPASISDEDVPF</sequence>
<name>A0ABX2ENW4_9BURK</name>
<dbReference type="Proteomes" id="UP000737171">
    <property type="component" value="Unassembled WGS sequence"/>
</dbReference>
<organism evidence="1 2">
    <name type="scientific">Pseudaquabacterium terrae</name>
    <dbReference type="NCBI Taxonomy" id="2732868"/>
    <lineage>
        <taxon>Bacteria</taxon>
        <taxon>Pseudomonadati</taxon>
        <taxon>Pseudomonadota</taxon>
        <taxon>Betaproteobacteria</taxon>
        <taxon>Burkholderiales</taxon>
        <taxon>Sphaerotilaceae</taxon>
        <taxon>Pseudaquabacterium</taxon>
    </lineage>
</organism>
<proteinExistence type="predicted"/>